<dbReference type="InterPro" id="IPR019587">
    <property type="entry name" value="Polyketide_cyclase/dehydratase"/>
</dbReference>
<protein>
    <recommendedName>
        <fullName evidence="3">Polyketide cyclase/dehydrase</fullName>
    </recommendedName>
</protein>
<accession>A0A6A6WQB7</accession>
<evidence type="ECO:0008006" key="3">
    <source>
        <dbReference type="Google" id="ProtNLM"/>
    </source>
</evidence>
<dbReference type="PANTHER" id="PTHR36166">
    <property type="entry name" value="CHROMOSOME 9, WHOLE GENOME SHOTGUN SEQUENCE"/>
    <property type="match status" value="1"/>
</dbReference>
<dbReference type="AlphaFoldDB" id="A0A6A6WQB7"/>
<dbReference type="SUPFAM" id="SSF55961">
    <property type="entry name" value="Bet v1-like"/>
    <property type="match status" value="1"/>
</dbReference>
<dbReference type="CDD" id="cd07822">
    <property type="entry name" value="SRPBCC_4"/>
    <property type="match status" value="1"/>
</dbReference>
<dbReference type="EMBL" id="MU002550">
    <property type="protein sequence ID" value="KAF2786101.1"/>
    <property type="molecule type" value="Genomic_DNA"/>
</dbReference>
<dbReference type="Proteomes" id="UP000799757">
    <property type="component" value="Unassembled WGS sequence"/>
</dbReference>
<dbReference type="OrthoDB" id="509124at2759"/>
<evidence type="ECO:0000313" key="2">
    <source>
        <dbReference type="Proteomes" id="UP000799757"/>
    </source>
</evidence>
<organism evidence="1 2">
    <name type="scientific">Melanomma pulvis-pyrius CBS 109.77</name>
    <dbReference type="NCBI Taxonomy" id="1314802"/>
    <lineage>
        <taxon>Eukaryota</taxon>
        <taxon>Fungi</taxon>
        <taxon>Dikarya</taxon>
        <taxon>Ascomycota</taxon>
        <taxon>Pezizomycotina</taxon>
        <taxon>Dothideomycetes</taxon>
        <taxon>Pleosporomycetidae</taxon>
        <taxon>Pleosporales</taxon>
        <taxon>Melanommataceae</taxon>
        <taxon>Melanomma</taxon>
    </lineage>
</organism>
<dbReference type="PANTHER" id="PTHR36166:SF1">
    <property type="entry name" value="SRPBCC DOMAIN-CONTAINING PROTEIN"/>
    <property type="match status" value="1"/>
</dbReference>
<dbReference type="Pfam" id="PF10604">
    <property type="entry name" value="Polyketide_cyc2"/>
    <property type="match status" value="1"/>
</dbReference>
<name>A0A6A6WQB7_9PLEO</name>
<dbReference type="InterPro" id="IPR023393">
    <property type="entry name" value="START-like_dom_sf"/>
</dbReference>
<reference evidence="1" key="1">
    <citation type="journal article" date="2020" name="Stud. Mycol.">
        <title>101 Dothideomycetes genomes: a test case for predicting lifestyles and emergence of pathogens.</title>
        <authorList>
            <person name="Haridas S."/>
            <person name="Albert R."/>
            <person name="Binder M."/>
            <person name="Bloem J."/>
            <person name="Labutti K."/>
            <person name="Salamov A."/>
            <person name="Andreopoulos B."/>
            <person name="Baker S."/>
            <person name="Barry K."/>
            <person name="Bills G."/>
            <person name="Bluhm B."/>
            <person name="Cannon C."/>
            <person name="Castanera R."/>
            <person name="Culley D."/>
            <person name="Daum C."/>
            <person name="Ezra D."/>
            <person name="Gonzalez J."/>
            <person name="Henrissat B."/>
            <person name="Kuo A."/>
            <person name="Liang C."/>
            <person name="Lipzen A."/>
            <person name="Lutzoni F."/>
            <person name="Magnuson J."/>
            <person name="Mondo S."/>
            <person name="Nolan M."/>
            <person name="Ohm R."/>
            <person name="Pangilinan J."/>
            <person name="Park H.-J."/>
            <person name="Ramirez L."/>
            <person name="Alfaro M."/>
            <person name="Sun H."/>
            <person name="Tritt A."/>
            <person name="Yoshinaga Y."/>
            <person name="Zwiers L.-H."/>
            <person name="Turgeon B."/>
            <person name="Goodwin S."/>
            <person name="Spatafora J."/>
            <person name="Crous P."/>
            <person name="Grigoriev I."/>
        </authorList>
    </citation>
    <scope>NUCLEOTIDE SEQUENCE</scope>
    <source>
        <strain evidence="1">CBS 109.77</strain>
    </source>
</reference>
<dbReference type="Gene3D" id="3.30.530.20">
    <property type="match status" value="1"/>
</dbReference>
<gene>
    <name evidence="1" type="ORF">K505DRAFT_260652</name>
</gene>
<sequence>MGQPPSAEIEIEASPETVRSILLDFQRHNEWNQHWTLTALDSSKQPANLKPGDKIKIVTKGMVLHPVVVENSASSFGWRASFGGIVSGTHMFHFTPSQRNPGGTTLTQKEDFGGLLSFLVGALFSPAKLQIDFEANNKDLKAVAEKD</sequence>
<keyword evidence="2" id="KW-1185">Reference proteome</keyword>
<proteinExistence type="predicted"/>
<evidence type="ECO:0000313" key="1">
    <source>
        <dbReference type="EMBL" id="KAF2786101.1"/>
    </source>
</evidence>